<keyword evidence="1" id="KW-0732">Signal</keyword>
<comment type="caution">
    <text evidence="2">The sequence shown here is derived from an EMBL/GenBank/DDBJ whole genome shotgun (WGS) entry which is preliminary data.</text>
</comment>
<proteinExistence type="predicted"/>
<evidence type="ECO:0000313" key="2">
    <source>
        <dbReference type="EMBL" id="TWI86291.1"/>
    </source>
</evidence>
<dbReference type="EMBL" id="VLLG01000004">
    <property type="protein sequence ID" value="TWI86291.1"/>
    <property type="molecule type" value="Genomic_DNA"/>
</dbReference>
<dbReference type="OrthoDB" id="773413at2"/>
<dbReference type="Proteomes" id="UP000316778">
    <property type="component" value="Unassembled WGS sequence"/>
</dbReference>
<dbReference type="AlphaFoldDB" id="A0A562SYA2"/>
<protein>
    <submittedName>
        <fullName evidence="2">Uncharacterized protein</fullName>
    </submittedName>
</protein>
<feature type="signal peptide" evidence="1">
    <location>
        <begin position="1"/>
        <end position="19"/>
    </location>
</feature>
<gene>
    <name evidence="2" type="ORF">LX66_3545</name>
</gene>
<organism evidence="2 3">
    <name type="scientific">Chitinophaga japonensis</name>
    <name type="common">Flexibacter japonensis</name>
    <dbReference type="NCBI Taxonomy" id="104662"/>
    <lineage>
        <taxon>Bacteria</taxon>
        <taxon>Pseudomonadati</taxon>
        <taxon>Bacteroidota</taxon>
        <taxon>Chitinophagia</taxon>
        <taxon>Chitinophagales</taxon>
        <taxon>Chitinophagaceae</taxon>
        <taxon>Chitinophaga</taxon>
    </lineage>
</organism>
<name>A0A562SYA2_CHIJA</name>
<sequence length="721" mass="75146">MKKLFVTLSLICAFLPTWAQFTYHNAVPQWYDLLRVDKLLWINTSDTTGYPAVMYKGAVVFRQQPGDTAHYFSNGLRWLKIGSGATDLSGYYTKTESDARYPLLSGSYSNPSWITGLAWSKITGRPTTLAGYGITDAVPLSQKGTANGVATLDASSKVPLSQIPESLLGAVNYQGTYNASTNTPALPTAASGNKGWYYVVSVGGTQQSLNLQPGDWVISNGSSWGKVDNNNAVTSVFGRTGAVTAQSGDYTTSQVTEGSNLYFTNARARGALSAGTGISYNNTTGVITNSAPDQVVGLTAGTGISVTGTYPNFTVTNTGVTNTPNLQQVTDIGAITTNTIRAAAFQSTIDPGSAGYSLMNAGATLRWIVRGINAEGGSNSGYDISFNRRNDAGASIGDALTLIRSNGNAIFGAGVSIGSTSPDLSNSRFYLNADAGQIIRNPGGPSLSGGGRLRLMQSGLPDQADYPLGRILFDGDGNTSGVGFINPKPGAQIAAQADAAWTDLSSYPTRLSFYTNTGTTTTSETMRLSSIGWLAVGSEISSNYGIAAPFVVSYDDAQFDVSPTSSFVTFNTRNSTSGNTVPMILNASVFRLNAGNGTGGVGINKDAGANIALDVSGRTNSGGVSLGVRTITASTTTTVNDYTIISQATTGNPTITLTGGSGTIYVLVEEAANPTSNGMNWTPAITYKGATYSNANNAALSAYSRFMVQNVGGTWYLIGAD</sequence>
<keyword evidence="3" id="KW-1185">Reference proteome</keyword>
<evidence type="ECO:0000313" key="3">
    <source>
        <dbReference type="Proteomes" id="UP000316778"/>
    </source>
</evidence>
<dbReference type="RefSeq" id="WP_145715987.1">
    <property type="nucleotide sequence ID" value="NZ_BAAAFY010000005.1"/>
</dbReference>
<feature type="chain" id="PRO_5021932087" evidence="1">
    <location>
        <begin position="20"/>
        <end position="721"/>
    </location>
</feature>
<reference evidence="2 3" key="1">
    <citation type="journal article" date="2013" name="Stand. Genomic Sci.">
        <title>Genomic Encyclopedia of Type Strains, Phase I: The one thousand microbial genomes (KMG-I) project.</title>
        <authorList>
            <person name="Kyrpides N.C."/>
            <person name="Woyke T."/>
            <person name="Eisen J.A."/>
            <person name="Garrity G."/>
            <person name="Lilburn T.G."/>
            <person name="Beck B.J."/>
            <person name="Whitman W.B."/>
            <person name="Hugenholtz P."/>
            <person name="Klenk H.P."/>
        </authorList>
    </citation>
    <scope>NUCLEOTIDE SEQUENCE [LARGE SCALE GENOMIC DNA]</scope>
    <source>
        <strain evidence="2 3">DSM 13484</strain>
    </source>
</reference>
<accession>A0A562SYA2</accession>
<evidence type="ECO:0000256" key="1">
    <source>
        <dbReference type="SAM" id="SignalP"/>
    </source>
</evidence>